<keyword evidence="1" id="KW-0808">Transferase</keyword>
<gene>
    <name evidence="1" type="ORF">KPSA3_02224</name>
</gene>
<dbReference type="RefSeq" id="WP_241895287.1">
    <property type="nucleotide sequence ID" value="NZ_MTHJ01000067.1"/>
</dbReference>
<accession>A0AAN4Q2S1</accession>
<protein>
    <submittedName>
        <fullName evidence="1">Aspartate/methionine/tyrosine aminotransferase</fullName>
    </submittedName>
</protein>
<dbReference type="GO" id="GO:0008483">
    <property type="term" value="F:transaminase activity"/>
    <property type="evidence" value="ECO:0007669"/>
    <property type="project" value="UniProtKB-KW"/>
</dbReference>
<sequence>MDVYKAIYKTIEVQSLAPGALVIVQRSCPAASKRDRLRGVFKTTKYQCSFDIDSISVQRVDALRIVYDKISSNLNILQVNPARGFEAAIQRYRLGYYRIVHAQNIIYRSTKLTAAAS</sequence>
<evidence type="ECO:0000313" key="2">
    <source>
        <dbReference type="Proteomes" id="UP000248291"/>
    </source>
</evidence>
<name>A0AAN4Q2S1_PSESF</name>
<reference evidence="1 2" key="1">
    <citation type="submission" date="2018-04" db="EMBL/GenBank/DDBJ databases">
        <title>Draft genome sequence of Pseudomonas syringae pv. actinidiae biovar 3 strains isolated from kiwifruit in Kagawa prefecture.</title>
        <authorList>
            <person name="Tabuchi M."/>
            <person name="Saito M."/>
            <person name="Fujiwara S."/>
            <person name="Sasa N."/>
            <person name="Akimitsu K."/>
            <person name="Gomi K."/>
            <person name="Konishi-Sugita S."/>
            <person name="Hamano K."/>
            <person name="Kataoka I."/>
        </authorList>
    </citation>
    <scope>NUCLEOTIDE SEQUENCE [LARGE SCALE GENOMIC DNA]</scope>
    <source>
        <strain evidence="1 2">MAFF212211</strain>
    </source>
</reference>
<dbReference type="EMBL" id="BGKA01000080">
    <property type="protein sequence ID" value="GBH16282.1"/>
    <property type="molecule type" value="Genomic_DNA"/>
</dbReference>
<comment type="caution">
    <text evidence="1">The sequence shown here is derived from an EMBL/GenBank/DDBJ whole genome shotgun (WGS) entry which is preliminary data.</text>
</comment>
<keyword evidence="1" id="KW-0032">Aminotransferase</keyword>
<evidence type="ECO:0000313" key="1">
    <source>
        <dbReference type="EMBL" id="GBH16282.1"/>
    </source>
</evidence>
<dbReference type="AlphaFoldDB" id="A0AAN4Q2S1"/>
<dbReference type="Proteomes" id="UP000248291">
    <property type="component" value="Unassembled WGS sequence"/>
</dbReference>
<organism evidence="1 2">
    <name type="scientific">Pseudomonas syringae pv. actinidiae</name>
    <dbReference type="NCBI Taxonomy" id="103796"/>
    <lineage>
        <taxon>Bacteria</taxon>
        <taxon>Pseudomonadati</taxon>
        <taxon>Pseudomonadota</taxon>
        <taxon>Gammaproteobacteria</taxon>
        <taxon>Pseudomonadales</taxon>
        <taxon>Pseudomonadaceae</taxon>
        <taxon>Pseudomonas</taxon>
        <taxon>Pseudomonas syringae</taxon>
    </lineage>
</organism>
<proteinExistence type="predicted"/>